<proteinExistence type="predicted"/>
<evidence type="ECO:0000313" key="1">
    <source>
        <dbReference type="EMBL" id="MPM86034.1"/>
    </source>
</evidence>
<accession>A0A645D9M1</accession>
<protein>
    <submittedName>
        <fullName evidence="1">Uncharacterized protein</fullName>
    </submittedName>
</protein>
<reference evidence="1" key="1">
    <citation type="submission" date="2019-08" db="EMBL/GenBank/DDBJ databases">
        <authorList>
            <person name="Kucharzyk K."/>
            <person name="Murdoch R.W."/>
            <person name="Higgins S."/>
            <person name="Loffler F."/>
        </authorList>
    </citation>
    <scope>NUCLEOTIDE SEQUENCE</scope>
</reference>
<dbReference type="EMBL" id="VSSQ01034175">
    <property type="protein sequence ID" value="MPM86034.1"/>
    <property type="molecule type" value="Genomic_DNA"/>
</dbReference>
<dbReference type="AlphaFoldDB" id="A0A645D9M1"/>
<organism evidence="1">
    <name type="scientific">bioreactor metagenome</name>
    <dbReference type="NCBI Taxonomy" id="1076179"/>
    <lineage>
        <taxon>unclassified sequences</taxon>
        <taxon>metagenomes</taxon>
        <taxon>ecological metagenomes</taxon>
    </lineage>
</organism>
<sequence length="73" mass="7931">MLHGKQGCLDPAVNVELFIDVGQVRLHRTDADKQLLGNLAIGQTTRKGGQDGTLSLRQIIRVGHSRFTAGFGF</sequence>
<name>A0A645D9M1_9ZZZZ</name>
<comment type="caution">
    <text evidence="1">The sequence shown here is derived from an EMBL/GenBank/DDBJ whole genome shotgun (WGS) entry which is preliminary data.</text>
</comment>
<gene>
    <name evidence="1" type="ORF">SDC9_133117</name>
</gene>